<evidence type="ECO:0000313" key="4">
    <source>
        <dbReference type="Proteomes" id="UP001141327"/>
    </source>
</evidence>
<evidence type="ECO:0000313" key="3">
    <source>
        <dbReference type="EMBL" id="KAJ4454832.1"/>
    </source>
</evidence>
<feature type="compositionally biased region" description="Basic and acidic residues" evidence="2">
    <location>
        <begin position="1"/>
        <end position="28"/>
    </location>
</feature>
<feature type="region of interest" description="Disordered" evidence="2">
    <location>
        <begin position="724"/>
        <end position="763"/>
    </location>
</feature>
<sequence>MDHHEHGHRSRSPEHAPHHRHEDSRNRGFEAPSRSYGHSPHATRSEEHSHSHEELRLHEAPSRNEKEQRPSSHNERRHASPPRRPDDRPGERRRDSPPRVPIDRPDERRHDSPPRVPIDRPDERRRDSPPRRLDEPRREERRHHEEPRHLHTSSDEPSGKHDLRVQPRSREEASQQQQQQVSPSAQIAPPTAPKKRHHHRHRSSSPSSSSDSSPSSSSSSSESSSGEEEQHHKRHHHKRHDKKHRHQGAADLEKALEALIGGASAPAAPAAAPMALPPPPLATPPPEPTLEKKPFSRARGTADRPRLDTGENLRVGAQCPWSKRDPKVCTRKAKLWGIPVLKAILGLHLTFSPDFFEKLISLTRVEVNPPLHWVAGSYSLLAGAVEYEVPCLVQSVELLNRAPMDPFLARCVCTIIDIMATRECNPPNVIDIPRVLPILTFILQRHYQNEPVVMQACQTITHVTLRDTVEEATLDAPSMRILVEVIAQGVCPEATLQALWALTAKASHALLAGQVGALVLISQMLVLYVNNGPVVECLCKAISTLCVPDVNEQEAVRVGFVPLVVDLLRRYHSTATLAEWTCRALAAISCSQDSLRQILAERGIYTLLADVMQCHAQQPSVAEIACWLFANLTVHSVEPNSASCVIPSLIDLLRIHLSNSTLVTHAVRALINLISPVGPGGLCAHAAREAGLAPLMESAIKMYLADEALTAHLQRLEALMVTDEPPLPSTATHAPHTTASPPGPPSSSEMLPLVKPPTGQALPTPAIEELIRATDREMGLIKEELAKRSWGHPAPPQELVAQAKQAHKREMMERRAAAPAPPCCCCCCLM</sequence>
<dbReference type="EMBL" id="JAPMOS010000131">
    <property type="protein sequence ID" value="KAJ4454832.1"/>
    <property type="molecule type" value="Genomic_DNA"/>
</dbReference>
<feature type="region of interest" description="Disordered" evidence="2">
    <location>
        <begin position="268"/>
        <end position="314"/>
    </location>
</feature>
<comment type="caution">
    <text evidence="3">The sequence shown here is derived from an EMBL/GenBank/DDBJ whole genome shotgun (WGS) entry which is preliminary data.</text>
</comment>
<feature type="compositionally biased region" description="Pro residues" evidence="2">
    <location>
        <begin position="275"/>
        <end position="288"/>
    </location>
</feature>
<dbReference type="PANTHER" id="PTHR22895:SF0">
    <property type="entry name" value="ARMADILLO REPEAT-CONTAINING PROTEIN 6"/>
    <property type="match status" value="1"/>
</dbReference>
<evidence type="ECO:0000256" key="2">
    <source>
        <dbReference type="SAM" id="MobiDB-lite"/>
    </source>
</evidence>
<accession>A0ABQ8UB35</accession>
<protein>
    <submittedName>
        <fullName evidence="3">Uncharacterized protein</fullName>
    </submittedName>
</protein>
<dbReference type="Gene3D" id="1.25.10.10">
    <property type="entry name" value="Leucine-rich Repeat Variant"/>
    <property type="match status" value="1"/>
</dbReference>
<feature type="compositionally biased region" description="Basic residues" evidence="2">
    <location>
        <begin position="193"/>
        <end position="203"/>
    </location>
</feature>
<organism evidence="3 4">
    <name type="scientific">Paratrimastix pyriformis</name>
    <dbReference type="NCBI Taxonomy" id="342808"/>
    <lineage>
        <taxon>Eukaryota</taxon>
        <taxon>Metamonada</taxon>
        <taxon>Preaxostyla</taxon>
        <taxon>Paratrimastigidae</taxon>
        <taxon>Paratrimastix</taxon>
    </lineage>
</organism>
<dbReference type="InterPro" id="IPR016024">
    <property type="entry name" value="ARM-type_fold"/>
</dbReference>
<feature type="region of interest" description="Disordered" evidence="2">
    <location>
        <begin position="1"/>
        <end position="248"/>
    </location>
</feature>
<name>A0ABQ8UB35_9EUKA</name>
<dbReference type="Proteomes" id="UP001141327">
    <property type="component" value="Unassembled WGS sequence"/>
</dbReference>
<dbReference type="InterPro" id="IPR000225">
    <property type="entry name" value="Armadillo"/>
</dbReference>
<evidence type="ECO:0000256" key="1">
    <source>
        <dbReference type="ARBA" id="ARBA00022737"/>
    </source>
</evidence>
<feature type="compositionally biased region" description="Low complexity" evidence="2">
    <location>
        <begin position="174"/>
        <end position="186"/>
    </location>
</feature>
<proteinExistence type="predicted"/>
<keyword evidence="1" id="KW-0677">Repeat</keyword>
<gene>
    <name evidence="3" type="ORF">PAPYR_10341</name>
</gene>
<feature type="compositionally biased region" description="Low complexity" evidence="2">
    <location>
        <begin position="204"/>
        <end position="224"/>
    </location>
</feature>
<feature type="compositionally biased region" description="Basic residues" evidence="2">
    <location>
        <begin position="232"/>
        <end position="247"/>
    </location>
</feature>
<feature type="compositionally biased region" description="Basic and acidic residues" evidence="2">
    <location>
        <begin position="289"/>
        <end position="311"/>
    </location>
</feature>
<dbReference type="SUPFAM" id="SSF48371">
    <property type="entry name" value="ARM repeat"/>
    <property type="match status" value="1"/>
</dbReference>
<dbReference type="SMART" id="SM00185">
    <property type="entry name" value="ARM"/>
    <property type="match status" value="5"/>
</dbReference>
<dbReference type="PANTHER" id="PTHR22895">
    <property type="entry name" value="ARMADILLO REPEAT-CONTAINING PROTEIN 6"/>
    <property type="match status" value="1"/>
</dbReference>
<keyword evidence="4" id="KW-1185">Reference proteome</keyword>
<reference evidence="3" key="1">
    <citation type="journal article" date="2022" name="bioRxiv">
        <title>Genomics of Preaxostyla Flagellates Illuminates Evolutionary Transitions and the Path Towards Mitochondrial Loss.</title>
        <authorList>
            <person name="Novak L.V.F."/>
            <person name="Treitli S.C."/>
            <person name="Pyrih J."/>
            <person name="Halakuc P."/>
            <person name="Pipaliya S.V."/>
            <person name="Vacek V."/>
            <person name="Brzon O."/>
            <person name="Soukal P."/>
            <person name="Eme L."/>
            <person name="Dacks J.B."/>
            <person name="Karnkowska A."/>
            <person name="Elias M."/>
            <person name="Hampl V."/>
        </authorList>
    </citation>
    <scope>NUCLEOTIDE SEQUENCE</scope>
    <source>
        <strain evidence="3">RCP-MX</strain>
    </source>
</reference>
<feature type="compositionally biased region" description="Basic and acidic residues" evidence="2">
    <location>
        <begin position="43"/>
        <end position="173"/>
    </location>
</feature>
<feature type="compositionally biased region" description="Low complexity" evidence="2">
    <location>
        <begin position="729"/>
        <end position="740"/>
    </location>
</feature>
<dbReference type="InterPro" id="IPR011989">
    <property type="entry name" value="ARM-like"/>
</dbReference>